<dbReference type="RefSeq" id="WP_372454886.1">
    <property type="nucleotide sequence ID" value="NZ_JAHKRM010000003.1"/>
</dbReference>
<dbReference type="PANTHER" id="PTHR35526:SF3">
    <property type="entry name" value="ANTI-SIGMA-F FACTOR RSBW"/>
    <property type="match status" value="1"/>
</dbReference>
<dbReference type="EMBL" id="JBHUCM010000007">
    <property type="protein sequence ID" value="MFD1536856.1"/>
    <property type="molecule type" value="Genomic_DNA"/>
</dbReference>
<reference evidence="4" key="1">
    <citation type="journal article" date="2019" name="Int. J. Syst. Evol. Microbiol.">
        <title>The Global Catalogue of Microorganisms (GCM) 10K type strain sequencing project: providing services to taxonomists for standard genome sequencing and annotation.</title>
        <authorList>
            <consortium name="The Broad Institute Genomics Platform"/>
            <consortium name="The Broad Institute Genome Sequencing Center for Infectious Disease"/>
            <person name="Wu L."/>
            <person name="Ma J."/>
        </authorList>
    </citation>
    <scope>NUCLEOTIDE SEQUENCE [LARGE SCALE GENOMIC DNA]</scope>
    <source>
        <strain evidence="4">CGMCC 1.15399</strain>
    </source>
</reference>
<protein>
    <submittedName>
        <fullName evidence="3">ATP-binding protein</fullName>
    </submittedName>
</protein>
<keyword evidence="4" id="KW-1185">Reference proteome</keyword>
<keyword evidence="1" id="KW-0808">Transferase</keyword>
<dbReference type="InterPro" id="IPR036890">
    <property type="entry name" value="HATPase_C_sf"/>
</dbReference>
<keyword evidence="1" id="KW-0418">Kinase</keyword>
<dbReference type="CDD" id="cd16936">
    <property type="entry name" value="HATPase_RsbW-like"/>
    <property type="match status" value="1"/>
</dbReference>
<keyword evidence="1" id="KW-0723">Serine/threonine-protein kinase</keyword>
<keyword evidence="3" id="KW-0067">ATP-binding</keyword>
<keyword evidence="3" id="KW-0547">Nucleotide-binding</keyword>
<organism evidence="3 4">
    <name type="scientific">Nonomuraea guangzhouensis</name>
    <dbReference type="NCBI Taxonomy" id="1291555"/>
    <lineage>
        <taxon>Bacteria</taxon>
        <taxon>Bacillati</taxon>
        <taxon>Actinomycetota</taxon>
        <taxon>Actinomycetes</taxon>
        <taxon>Streptosporangiales</taxon>
        <taxon>Streptosporangiaceae</taxon>
        <taxon>Nonomuraea</taxon>
    </lineage>
</organism>
<dbReference type="Gene3D" id="3.30.565.10">
    <property type="entry name" value="Histidine kinase-like ATPase, C-terminal domain"/>
    <property type="match status" value="1"/>
</dbReference>
<accession>A0ABW4G289</accession>
<comment type="caution">
    <text evidence="3">The sequence shown here is derived from an EMBL/GenBank/DDBJ whole genome shotgun (WGS) entry which is preliminary data.</text>
</comment>
<sequence>MSDLVSPQGGSMYAHSSQVHRTLLRASPDTPHQARQIVRIWSALDLGLKSDLLEDVLLVVSELVTNSLKHAHFTPGREWVQLSIDTDPACVRVTVTDPGHPTEYPQRRLADSRGLSGLIAGGRGLQIVDHICNGAWDTSLTESHERIVQARIPIDPHT</sequence>
<dbReference type="InterPro" id="IPR050267">
    <property type="entry name" value="Anti-sigma-factor_SerPK"/>
</dbReference>
<evidence type="ECO:0000313" key="4">
    <source>
        <dbReference type="Proteomes" id="UP001597097"/>
    </source>
</evidence>
<dbReference type="Proteomes" id="UP001597097">
    <property type="component" value="Unassembled WGS sequence"/>
</dbReference>
<evidence type="ECO:0000256" key="1">
    <source>
        <dbReference type="ARBA" id="ARBA00022527"/>
    </source>
</evidence>
<dbReference type="GO" id="GO:0005524">
    <property type="term" value="F:ATP binding"/>
    <property type="evidence" value="ECO:0007669"/>
    <property type="project" value="UniProtKB-KW"/>
</dbReference>
<proteinExistence type="predicted"/>
<gene>
    <name evidence="3" type="ORF">ACFSJ0_07420</name>
</gene>
<dbReference type="SUPFAM" id="SSF55874">
    <property type="entry name" value="ATPase domain of HSP90 chaperone/DNA topoisomerase II/histidine kinase"/>
    <property type="match status" value="1"/>
</dbReference>
<name>A0ABW4G289_9ACTN</name>
<evidence type="ECO:0000313" key="3">
    <source>
        <dbReference type="EMBL" id="MFD1536856.1"/>
    </source>
</evidence>
<feature type="domain" description="Histidine kinase/HSP90-like ATPase" evidence="2">
    <location>
        <begin position="27"/>
        <end position="131"/>
    </location>
</feature>
<evidence type="ECO:0000259" key="2">
    <source>
        <dbReference type="Pfam" id="PF13581"/>
    </source>
</evidence>
<dbReference type="PANTHER" id="PTHR35526">
    <property type="entry name" value="ANTI-SIGMA-F FACTOR RSBW-RELATED"/>
    <property type="match status" value="1"/>
</dbReference>
<dbReference type="Pfam" id="PF13581">
    <property type="entry name" value="HATPase_c_2"/>
    <property type="match status" value="1"/>
</dbReference>
<dbReference type="InterPro" id="IPR003594">
    <property type="entry name" value="HATPase_dom"/>
</dbReference>